<gene>
    <name evidence="1" type="ORF">DERP_011863</name>
</gene>
<name>A0ABQ8JR92_DERPT</name>
<keyword evidence="2" id="KW-1185">Reference proteome</keyword>
<organism evidence="1 2">
    <name type="scientific">Dermatophagoides pteronyssinus</name>
    <name type="common">European house dust mite</name>
    <dbReference type="NCBI Taxonomy" id="6956"/>
    <lineage>
        <taxon>Eukaryota</taxon>
        <taxon>Metazoa</taxon>
        <taxon>Ecdysozoa</taxon>
        <taxon>Arthropoda</taxon>
        <taxon>Chelicerata</taxon>
        <taxon>Arachnida</taxon>
        <taxon>Acari</taxon>
        <taxon>Acariformes</taxon>
        <taxon>Sarcoptiformes</taxon>
        <taxon>Astigmata</taxon>
        <taxon>Psoroptidia</taxon>
        <taxon>Analgoidea</taxon>
        <taxon>Pyroglyphidae</taxon>
        <taxon>Dermatophagoidinae</taxon>
        <taxon>Dermatophagoides</taxon>
    </lineage>
</organism>
<protein>
    <submittedName>
        <fullName evidence="1">Uncharacterized protein</fullName>
    </submittedName>
</protein>
<dbReference type="Proteomes" id="UP000887458">
    <property type="component" value="Unassembled WGS sequence"/>
</dbReference>
<evidence type="ECO:0000313" key="1">
    <source>
        <dbReference type="EMBL" id="KAH9425135.1"/>
    </source>
</evidence>
<sequence length="82" mass="8892">MSRRIDQTIVQSLDSFFIIWLFYLYLSAKHDDVKRPANDDGTECSSLPAHAHAAAAAAAASYDAAAYAGCKPFIVAERNVDA</sequence>
<evidence type="ECO:0000313" key="2">
    <source>
        <dbReference type="Proteomes" id="UP000887458"/>
    </source>
</evidence>
<proteinExistence type="predicted"/>
<reference evidence="1 2" key="2">
    <citation type="journal article" date="2022" name="Mol. Biol. Evol.">
        <title>Comparative Genomics Reveals Insights into the Divergent Evolution of Astigmatic Mites and Household Pest Adaptations.</title>
        <authorList>
            <person name="Xiong Q."/>
            <person name="Wan A.T."/>
            <person name="Liu X."/>
            <person name="Fung C.S."/>
            <person name="Xiao X."/>
            <person name="Malainual N."/>
            <person name="Hou J."/>
            <person name="Wang L."/>
            <person name="Wang M."/>
            <person name="Yang K.Y."/>
            <person name="Cui Y."/>
            <person name="Leung E.L."/>
            <person name="Nong W."/>
            <person name="Shin S.K."/>
            <person name="Au S.W."/>
            <person name="Jeong K.Y."/>
            <person name="Chew F.T."/>
            <person name="Hui J.H."/>
            <person name="Leung T.F."/>
            <person name="Tungtrongchitr A."/>
            <person name="Zhong N."/>
            <person name="Liu Z."/>
            <person name="Tsui S.K."/>
        </authorList>
    </citation>
    <scope>NUCLEOTIDE SEQUENCE [LARGE SCALE GENOMIC DNA]</scope>
    <source>
        <strain evidence="1">Derp</strain>
    </source>
</reference>
<reference evidence="1 2" key="1">
    <citation type="journal article" date="2018" name="J. Allergy Clin. Immunol.">
        <title>High-quality assembly of Dermatophagoides pteronyssinus genome and transcriptome reveals a wide range of novel allergens.</title>
        <authorList>
            <person name="Liu X.Y."/>
            <person name="Yang K.Y."/>
            <person name="Wang M.Q."/>
            <person name="Kwok J.S."/>
            <person name="Zeng X."/>
            <person name="Yang Z."/>
            <person name="Xiao X.J."/>
            <person name="Lau C.P."/>
            <person name="Li Y."/>
            <person name="Huang Z.M."/>
            <person name="Ba J.G."/>
            <person name="Yim A.K."/>
            <person name="Ouyang C.Y."/>
            <person name="Ngai S.M."/>
            <person name="Chan T.F."/>
            <person name="Leung E.L."/>
            <person name="Liu L."/>
            <person name="Liu Z.G."/>
            <person name="Tsui S.K."/>
        </authorList>
    </citation>
    <scope>NUCLEOTIDE SEQUENCE [LARGE SCALE GENOMIC DNA]</scope>
    <source>
        <strain evidence="1">Derp</strain>
    </source>
</reference>
<accession>A0ABQ8JR92</accession>
<comment type="caution">
    <text evidence="1">The sequence shown here is derived from an EMBL/GenBank/DDBJ whole genome shotgun (WGS) entry which is preliminary data.</text>
</comment>
<dbReference type="EMBL" id="NJHN03000023">
    <property type="protein sequence ID" value="KAH9425135.1"/>
    <property type="molecule type" value="Genomic_DNA"/>
</dbReference>